<evidence type="ECO:0000256" key="2">
    <source>
        <dbReference type="ARBA" id="ARBA00023002"/>
    </source>
</evidence>
<evidence type="ECO:0000256" key="1">
    <source>
        <dbReference type="ARBA" id="ARBA00022723"/>
    </source>
</evidence>
<dbReference type="NCBIfam" id="TIGR00557">
    <property type="entry name" value="pdxA"/>
    <property type="match status" value="1"/>
</dbReference>
<dbReference type="EMBL" id="JAIXNE010000001">
    <property type="protein sequence ID" value="MCA6073833.1"/>
    <property type="molecule type" value="Genomic_DNA"/>
</dbReference>
<dbReference type="RefSeq" id="WP_225696944.1">
    <property type="nucleotide sequence ID" value="NZ_JAIXNE010000001.1"/>
</dbReference>
<keyword evidence="5" id="KW-1185">Reference proteome</keyword>
<dbReference type="GO" id="GO:0050570">
    <property type="term" value="F:4-hydroxythreonine-4-phosphate dehydrogenase activity"/>
    <property type="evidence" value="ECO:0007669"/>
    <property type="project" value="UniProtKB-EC"/>
</dbReference>
<keyword evidence="3" id="KW-0520">NAD</keyword>
<dbReference type="PANTHER" id="PTHR30004:SF6">
    <property type="entry name" value="D-THREONATE 4-PHOSPHATE DEHYDROGENASE"/>
    <property type="match status" value="1"/>
</dbReference>
<sequence length="344" mass="37785">MSTHSKYKEKPVIGITLGDINGIGPEVVIKALADNRILNYMTPVIYGSTKVLAFYRKALNIENFNYSSFKNEVQHKNINVVNCWDEMLPIEMGQVTESGGTSSFMALEQSVKDLNAGIIDAVVTAPINKHNIQRDEFRFAGHTEYFASAFGAQDSLMFMVSEDLRIGVVTGHIPLKDVSKKLTKGLISRKLKIMETSLREDFGIGKPKIAVLGLNPHAGEDGLLGTEDQEVIAPVIKEFKDKGKLVFGPFPADGFFGKGQYRNYDGILAMYHDQGLIPFKTIASQQGVNFTAGLPIIRTSPDHGTAYDLAGKNAANENSMRAAIFMAYDILKVRMKNMPVAAAD</sequence>
<name>A0A9X1KUS3_9BACT</name>
<dbReference type="InterPro" id="IPR005255">
    <property type="entry name" value="PdxA_fam"/>
</dbReference>
<evidence type="ECO:0000313" key="5">
    <source>
        <dbReference type="Proteomes" id="UP001139409"/>
    </source>
</evidence>
<dbReference type="GO" id="GO:0051287">
    <property type="term" value="F:NAD binding"/>
    <property type="evidence" value="ECO:0007669"/>
    <property type="project" value="InterPro"/>
</dbReference>
<reference evidence="4" key="1">
    <citation type="submission" date="2021-09" db="EMBL/GenBank/DDBJ databases">
        <title>Fulvivirga sp. isolated from coastal sediment.</title>
        <authorList>
            <person name="Yu H."/>
        </authorList>
    </citation>
    <scope>NUCLEOTIDE SEQUENCE</scope>
    <source>
        <strain evidence="4">1062</strain>
    </source>
</reference>
<dbReference type="Pfam" id="PF04166">
    <property type="entry name" value="PdxA"/>
    <property type="match status" value="1"/>
</dbReference>
<gene>
    <name evidence="4" type="primary">pdxA</name>
    <name evidence="4" type="ORF">LDX50_03085</name>
</gene>
<keyword evidence="1" id="KW-0479">Metal-binding</keyword>
<comment type="caution">
    <text evidence="4">The sequence shown here is derived from an EMBL/GenBank/DDBJ whole genome shotgun (WGS) entry which is preliminary data.</text>
</comment>
<evidence type="ECO:0000313" key="4">
    <source>
        <dbReference type="EMBL" id="MCA6073833.1"/>
    </source>
</evidence>
<dbReference type="AlphaFoldDB" id="A0A9X1KUS3"/>
<accession>A0A9X1KUS3</accession>
<dbReference type="SUPFAM" id="SSF53659">
    <property type="entry name" value="Isocitrate/Isopropylmalate dehydrogenase-like"/>
    <property type="match status" value="1"/>
</dbReference>
<organism evidence="4 5">
    <name type="scientific">Fulvivirga sedimenti</name>
    <dbReference type="NCBI Taxonomy" id="2879465"/>
    <lineage>
        <taxon>Bacteria</taxon>
        <taxon>Pseudomonadati</taxon>
        <taxon>Bacteroidota</taxon>
        <taxon>Cytophagia</taxon>
        <taxon>Cytophagales</taxon>
        <taxon>Fulvivirgaceae</taxon>
        <taxon>Fulvivirga</taxon>
    </lineage>
</organism>
<dbReference type="EC" id="1.1.1.262" evidence="4"/>
<dbReference type="GO" id="GO:0046872">
    <property type="term" value="F:metal ion binding"/>
    <property type="evidence" value="ECO:0007669"/>
    <property type="project" value="UniProtKB-KW"/>
</dbReference>
<evidence type="ECO:0000256" key="3">
    <source>
        <dbReference type="ARBA" id="ARBA00023027"/>
    </source>
</evidence>
<protein>
    <submittedName>
        <fullName evidence="4">4-hydroxythreonine-4-phosphate dehydrogenase PdxA</fullName>
        <ecNumber evidence="4">1.1.1.262</ecNumber>
    </submittedName>
</protein>
<dbReference type="Proteomes" id="UP001139409">
    <property type="component" value="Unassembled WGS sequence"/>
</dbReference>
<keyword evidence="2 4" id="KW-0560">Oxidoreductase</keyword>
<dbReference type="Gene3D" id="3.40.718.10">
    <property type="entry name" value="Isopropylmalate Dehydrogenase"/>
    <property type="match status" value="1"/>
</dbReference>
<dbReference type="PANTHER" id="PTHR30004">
    <property type="entry name" value="4-HYDROXYTHREONINE-4-PHOSPHATE DEHYDROGENASE"/>
    <property type="match status" value="1"/>
</dbReference>
<proteinExistence type="predicted"/>